<evidence type="ECO:0000259" key="9">
    <source>
        <dbReference type="Pfam" id="PF04613"/>
    </source>
</evidence>
<keyword evidence="2 7" id="KW-0441">Lipid A biosynthesis</keyword>
<evidence type="ECO:0000313" key="11">
    <source>
        <dbReference type="Proteomes" id="UP000661077"/>
    </source>
</evidence>
<dbReference type="Pfam" id="PF00132">
    <property type="entry name" value="Hexapep"/>
    <property type="match status" value="2"/>
</dbReference>
<keyword evidence="3 7" id="KW-0808">Transferase</keyword>
<comment type="similarity">
    <text evidence="7">Belongs to the transferase hexapeptide repeat family. LpxD subfamily.</text>
</comment>
<comment type="function">
    <text evidence="7">Catalyzes the N-acylation of UDP-3-O-acylglucosamine using 3-hydroxyacyl-ACP as the acyl donor. Is involved in the biosynthesis of lipid A, a phosphorylated glycolipid that anchors the lipopolysaccharide to the outer membrane of the cell.</text>
</comment>
<dbReference type="Proteomes" id="UP000661077">
    <property type="component" value="Unassembled WGS sequence"/>
</dbReference>
<dbReference type="InterPro" id="IPR020573">
    <property type="entry name" value="UDP_GlcNAc_AcTrfase_non-rep"/>
</dbReference>
<keyword evidence="6 7" id="KW-0012">Acyltransferase</keyword>
<dbReference type="HAMAP" id="MF_00523">
    <property type="entry name" value="LpxD"/>
    <property type="match status" value="1"/>
</dbReference>
<comment type="caution">
    <text evidence="10">The sequence shown here is derived from an EMBL/GenBank/DDBJ whole genome shotgun (WGS) entry which is preliminary data.</text>
</comment>
<evidence type="ECO:0000256" key="8">
    <source>
        <dbReference type="SAM" id="MobiDB-lite"/>
    </source>
</evidence>
<dbReference type="InterPro" id="IPR001451">
    <property type="entry name" value="Hexapep"/>
</dbReference>
<evidence type="ECO:0000256" key="2">
    <source>
        <dbReference type="ARBA" id="ARBA00022556"/>
    </source>
</evidence>
<evidence type="ECO:0000256" key="1">
    <source>
        <dbReference type="ARBA" id="ARBA00022516"/>
    </source>
</evidence>
<evidence type="ECO:0000256" key="4">
    <source>
        <dbReference type="ARBA" id="ARBA00022737"/>
    </source>
</evidence>
<dbReference type="GO" id="GO:0103118">
    <property type="term" value="F:UDP-3-O-[(3R)-3-hydroxyacyl]-glucosamine N-acyltransferase activity"/>
    <property type="evidence" value="ECO:0007669"/>
    <property type="project" value="UniProtKB-EC"/>
</dbReference>
<dbReference type="InterPro" id="IPR007691">
    <property type="entry name" value="LpxD"/>
</dbReference>
<dbReference type="Gene3D" id="3.40.1390.10">
    <property type="entry name" value="MurE/MurF, N-terminal domain"/>
    <property type="match status" value="1"/>
</dbReference>
<dbReference type="NCBIfam" id="NF002060">
    <property type="entry name" value="PRK00892.1"/>
    <property type="match status" value="1"/>
</dbReference>
<dbReference type="CDD" id="cd03352">
    <property type="entry name" value="LbH_LpxD"/>
    <property type="match status" value="1"/>
</dbReference>
<dbReference type="SUPFAM" id="SSF51161">
    <property type="entry name" value="Trimeric LpxA-like enzymes"/>
    <property type="match status" value="1"/>
</dbReference>
<dbReference type="RefSeq" id="WP_203167137.1">
    <property type="nucleotide sequence ID" value="NZ_JAEVLS010000002.1"/>
</dbReference>
<comment type="catalytic activity">
    <reaction evidence="7">
        <text>a UDP-3-O-[(3R)-3-hydroxyacyl]-alpha-D-glucosamine + a (3R)-hydroxyacyl-[ACP] = a UDP-2-N,3-O-bis[(3R)-3-hydroxyacyl]-alpha-D-glucosamine + holo-[ACP] + H(+)</text>
        <dbReference type="Rhea" id="RHEA:53836"/>
        <dbReference type="Rhea" id="RHEA-COMP:9685"/>
        <dbReference type="Rhea" id="RHEA-COMP:9945"/>
        <dbReference type="ChEBI" id="CHEBI:15378"/>
        <dbReference type="ChEBI" id="CHEBI:64479"/>
        <dbReference type="ChEBI" id="CHEBI:78827"/>
        <dbReference type="ChEBI" id="CHEBI:137740"/>
        <dbReference type="ChEBI" id="CHEBI:137748"/>
        <dbReference type="EC" id="2.3.1.191"/>
    </reaction>
</comment>
<dbReference type="EC" id="2.3.1.191" evidence="7"/>
<protein>
    <recommendedName>
        <fullName evidence="7">UDP-3-O-acylglucosamine N-acyltransferase</fullName>
        <ecNumber evidence="7">2.3.1.191</ecNumber>
    </recommendedName>
</protein>
<dbReference type="InterPro" id="IPR011004">
    <property type="entry name" value="Trimer_LpxA-like_sf"/>
</dbReference>
<feature type="region of interest" description="Disordered" evidence="8">
    <location>
        <begin position="332"/>
        <end position="354"/>
    </location>
</feature>
<gene>
    <name evidence="7 10" type="primary">lpxD</name>
    <name evidence="10" type="ORF">JM946_09945</name>
</gene>
<dbReference type="Gene3D" id="2.160.10.10">
    <property type="entry name" value="Hexapeptide repeat proteins"/>
    <property type="match status" value="1"/>
</dbReference>
<organism evidence="10 11">
    <name type="scientific">Steroidobacter gossypii</name>
    <dbReference type="NCBI Taxonomy" id="2805490"/>
    <lineage>
        <taxon>Bacteria</taxon>
        <taxon>Pseudomonadati</taxon>
        <taxon>Pseudomonadota</taxon>
        <taxon>Gammaproteobacteria</taxon>
        <taxon>Steroidobacterales</taxon>
        <taxon>Steroidobacteraceae</taxon>
        <taxon>Steroidobacter</taxon>
    </lineage>
</organism>
<keyword evidence="5 7" id="KW-0443">Lipid metabolism</keyword>
<evidence type="ECO:0000313" key="10">
    <source>
        <dbReference type="EMBL" id="MBM0105073.1"/>
    </source>
</evidence>
<evidence type="ECO:0000256" key="5">
    <source>
        <dbReference type="ARBA" id="ARBA00023098"/>
    </source>
</evidence>
<comment type="pathway">
    <text evidence="7">Bacterial outer membrane biogenesis; LPS lipid A biosynthesis.</text>
</comment>
<dbReference type="PANTHER" id="PTHR43378:SF2">
    <property type="entry name" value="UDP-3-O-ACYLGLUCOSAMINE N-ACYLTRANSFERASE 1, MITOCHONDRIAL-RELATED"/>
    <property type="match status" value="1"/>
</dbReference>
<feature type="domain" description="UDP-3-O-[3-hydroxymyristoyl] glucosamine N-acyltransferase non-repeat region" evidence="9">
    <location>
        <begin position="25"/>
        <end position="92"/>
    </location>
</feature>
<accession>A0ABS1WVS8</accession>
<comment type="subunit">
    <text evidence="7">Homotrimer.</text>
</comment>
<dbReference type="Pfam" id="PF04613">
    <property type="entry name" value="LpxD"/>
    <property type="match status" value="1"/>
</dbReference>
<name>A0ABS1WVS8_9GAMM</name>
<reference evidence="10 11" key="1">
    <citation type="journal article" date="2021" name="Int. J. Syst. Evol. Microbiol.">
        <title>Steroidobacter gossypii sp. nov., isolated from soil of cotton cropping field.</title>
        <authorList>
            <person name="Huang R."/>
            <person name="Yang S."/>
            <person name="Zhen C."/>
            <person name="Liu W."/>
        </authorList>
    </citation>
    <scope>NUCLEOTIDE SEQUENCE [LARGE SCALE GENOMIC DNA]</scope>
    <source>
        <strain evidence="10 11">S1-65</strain>
    </source>
</reference>
<keyword evidence="1 7" id="KW-0444">Lipid biosynthesis</keyword>
<proteinExistence type="inferred from homology"/>
<sequence length="354" mass="36787">MSAQPGLSLGELAVRFGCVLKGDPDVRVTRVAALESADAASVTFLANPRYRRYLQQTKAGAVVLDPKLADACPVNALLAKNPYATYARIAALLYPAPAAPPGRHSTAVVDSTANIDPSASIGPHAVIGARVSVGARTVIGPGCVVMDDVRIGEDTRLTANVTLCQGVVVGSRCLMHPSVVIGADGFGLAPDQGEWLKVPQVGTVRIGNDVEIGASTTIDRGAIDDTVIGDGVKLDNQIQIGHNVRIGAHTAIAGCAGISGSAVIGQRCMIGGMVGVAGHLTICDDVVVTGKSFVNSSIRQPGYYSSGIPVDETPRFRKNAARFQRLDEFVREVRRERGAGPESDDAASDPTNGE</sequence>
<evidence type="ECO:0000256" key="6">
    <source>
        <dbReference type="ARBA" id="ARBA00023315"/>
    </source>
</evidence>
<dbReference type="PANTHER" id="PTHR43378">
    <property type="entry name" value="UDP-3-O-ACYLGLUCOSAMINE N-ACYLTRANSFERASE"/>
    <property type="match status" value="1"/>
</dbReference>
<keyword evidence="4 7" id="KW-0677">Repeat</keyword>
<keyword evidence="11" id="KW-1185">Reference proteome</keyword>
<evidence type="ECO:0000256" key="3">
    <source>
        <dbReference type="ARBA" id="ARBA00022679"/>
    </source>
</evidence>
<evidence type="ECO:0000256" key="7">
    <source>
        <dbReference type="HAMAP-Rule" id="MF_00523"/>
    </source>
</evidence>
<dbReference type="NCBIfam" id="TIGR01853">
    <property type="entry name" value="lipid_A_lpxD"/>
    <property type="match status" value="1"/>
</dbReference>
<feature type="active site" description="Proton acceptor" evidence="7">
    <location>
        <position position="242"/>
    </location>
</feature>
<dbReference type="EMBL" id="JAEVLS010000002">
    <property type="protein sequence ID" value="MBM0105073.1"/>
    <property type="molecule type" value="Genomic_DNA"/>
</dbReference>